<evidence type="ECO:0000256" key="1">
    <source>
        <dbReference type="ARBA" id="ARBA00023125"/>
    </source>
</evidence>
<proteinExistence type="predicted"/>
<dbReference type="Gene3D" id="1.10.260.40">
    <property type="entry name" value="lambda repressor-like DNA-binding domains"/>
    <property type="match status" value="1"/>
</dbReference>
<dbReference type="InterPro" id="IPR013430">
    <property type="entry name" value="Toxin_antidote_HigA"/>
</dbReference>
<dbReference type="NCBIfam" id="TIGR02607">
    <property type="entry name" value="antidote_HigA"/>
    <property type="match status" value="1"/>
</dbReference>
<comment type="caution">
    <text evidence="4">The sequence shown here is derived from an EMBL/GenBank/DDBJ whole genome shotgun (WGS) entry which is preliminary data.</text>
</comment>
<sequence length="216" mass="23017">MNTDTTVDPVHPGEILNEEFMQPLGISQYRLAKDIGVPARRINEIVHGDRDITANTALRLARYLGTAKGSSSTSRSTTTWRSRRTGSGKNSTGSRRSPTSADDKAKPRSAFRGERGGLHFCVRGAYDGYPAMNRPRPGPSPRARGLPGRDRPAGPAGGPIPACAGLLRTALDAVGRRGPIPACVGITLFELGGLGGDVLVFVWWGRVGVSGRRCRS</sequence>
<dbReference type="CDD" id="cd00093">
    <property type="entry name" value="HTH_XRE"/>
    <property type="match status" value="1"/>
</dbReference>
<keyword evidence="1" id="KW-0238">DNA-binding</keyword>
<dbReference type="EMBL" id="BAAAYK010000025">
    <property type="protein sequence ID" value="GAA3353928.1"/>
    <property type="molecule type" value="Genomic_DNA"/>
</dbReference>
<dbReference type="PANTHER" id="PTHR36924">
    <property type="entry name" value="ANTITOXIN HIGA-1"/>
    <property type="match status" value="1"/>
</dbReference>
<dbReference type="PANTHER" id="PTHR36924:SF1">
    <property type="entry name" value="ANTITOXIN HIGA-1"/>
    <property type="match status" value="1"/>
</dbReference>
<dbReference type="Pfam" id="PF01381">
    <property type="entry name" value="HTH_3"/>
    <property type="match status" value="1"/>
</dbReference>
<accession>A0ABP6RKH4</accession>
<dbReference type="SUPFAM" id="SSF47413">
    <property type="entry name" value="lambda repressor-like DNA-binding domains"/>
    <property type="match status" value="1"/>
</dbReference>
<feature type="compositionally biased region" description="Basic and acidic residues" evidence="2">
    <location>
        <begin position="101"/>
        <end position="111"/>
    </location>
</feature>
<organism evidence="4 5">
    <name type="scientific">Saccharopolyspora gregorii</name>
    <dbReference type="NCBI Taxonomy" id="33914"/>
    <lineage>
        <taxon>Bacteria</taxon>
        <taxon>Bacillati</taxon>
        <taxon>Actinomycetota</taxon>
        <taxon>Actinomycetes</taxon>
        <taxon>Pseudonocardiales</taxon>
        <taxon>Pseudonocardiaceae</taxon>
        <taxon>Saccharopolyspora</taxon>
    </lineage>
</organism>
<evidence type="ECO:0000313" key="5">
    <source>
        <dbReference type="Proteomes" id="UP001500483"/>
    </source>
</evidence>
<feature type="compositionally biased region" description="Polar residues" evidence="2">
    <location>
        <begin position="89"/>
        <end position="100"/>
    </location>
</feature>
<evidence type="ECO:0000256" key="2">
    <source>
        <dbReference type="SAM" id="MobiDB-lite"/>
    </source>
</evidence>
<dbReference type="SMART" id="SM00530">
    <property type="entry name" value="HTH_XRE"/>
    <property type="match status" value="1"/>
</dbReference>
<dbReference type="Proteomes" id="UP001500483">
    <property type="component" value="Unassembled WGS sequence"/>
</dbReference>
<feature type="compositionally biased region" description="Low complexity" evidence="2">
    <location>
        <begin position="69"/>
        <end position="80"/>
    </location>
</feature>
<protein>
    <recommendedName>
        <fullName evidence="3">HTH cro/C1-type domain-containing protein</fullName>
    </recommendedName>
</protein>
<dbReference type="InterPro" id="IPR001387">
    <property type="entry name" value="Cro/C1-type_HTH"/>
</dbReference>
<feature type="domain" description="HTH cro/C1-type" evidence="3">
    <location>
        <begin position="24"/>
        <end position="71"/>
    </location>
</feature>
<feature type="region of interest" description="Disordered" evidence="2">
    <location>
        <begin position="66"/>
        <end position="111"/>
    </location>
</feature>
<dbReference type="InterPro" id="IPR010982">
    <property type="entry name" value="Lambda_DNA-bd_dom_sf"/>
</dbReference>
<gene>
    <name evidence="4" type="ORF">GCM10020366_08960</name>
</gene>
<feature type="region of interest" description="Disordered" evidence="2">
    <location>
        <begin position="129"/>
        <end position="156"/>
    </location>
</feature>
<evidence type="ECO:0000259" key="3">
    <source>
        <dbReference type="PROSITE" id="PS50943"/>
    </source>
</evidence>
<name>A0ABP6RKH4_9PSEU</name>
<keyword evidence="5" id="KW-1185">Reference proteome</keyword>
<reference evidence="5" key="1">
    <citation type="journal article" date="2019" name="Int. J. Syst. Evol. Microbiol.">
        <title>The Global Catalogue of Microorganisms (GCM) 10K type strain sequencing project: providing services to taxonomists for standard genome sequencing and annotation.</title>
        <authorList>
            <consortium name="The Broad Institute Genomics Platform"/>
            <consortium name="The Broad Institute Genome Sequencing Center for Infectious Disease"/>
            <person name="Wu L."/>
            <person name="Ma J."/>
        </authorList>
    </citation>
    <scope>NUCLEOTIDE SEQUENCE [LARGE SCALE GENOMIC DNA]</scope>
    <source>
        <strain evidence="5">JCM 9687</strain>
    </source>
</reference>
<evidence type="ECO:0000313" key="4">
    <source>
        <dbReference type="EMBL" id="GAA3353928.1"/>
    </source>
</evidence>
<dbReference type="PROSITE" id="PS50943">
    <property type="entry name" value="HTH_CROC1"/>
    <property type="match status" value="1"/>
</dbReference>